<dbReference type="InterPro" id="IPR013106">
    <property type="entry name" value="Ig_V-set"/>
</dbReference>
<dbReference type="Gene3D" id="2.60.40.10">
    <property type="entry name" value="Immunoglobulins"/>
    <property type="match status" value="1"/>
</dbReference>
<dbReference type="Proteomes" id="UP000822369">
    <property type="component" value="Chromosome 3"/>
</dbReference>
<dbReference type="SMART" id="SM00409">
    <property type="entry name" value="IG"/>
    <property type="match status" value="1"/>
</dbReference>
<evidence type="ECO:0000256" key="4">
    <source>
        <dbReference type="ARBA" id="ARBA00023136"/>
    </source>
</evidence>
<dbReference type="GO" id="GO:0007156">
    <property type="term" value="P:homophilic cell adhesion via plasma membrane adhesion molecules"/>
    <property type="evidence" value="ECO:0007669"/>
    <property type="project" value="TreeGrafter"/>
</dbReference>
<feature type="chain" id="PRO_5008366062" evidence="8">
    <location>
        <begin position="26"/>
        <end position="257"/>
    </location>
</feature>
<dbReference type="PANTHER" id="PTHR23277:SF108">
    <property type="entry name" value="FASCICLIN-3"/>
    <property type="match status" value="1"/>
</dbReference>
<accession>A0A1A8AV14</accession>
<dbReference type="InterPro" id="IPR007110">
    <property type="entry name" value="Ig-like_dom"/>
</dbReference>
<evidence type="ECO:0000313" key="11">
    <source>
        <dbReference type="EMBL" id="KAF7227040.1"/>
    </source>
</evidence>
<evidence type="ECO:0000256" key="6">
    <source>
        <dbReference type="ARBA" id="ARBA00023180"/>
    </source>
</evidence>
<gene>
    <name evidence="12" type="primary">CU062482.1</name>
    <name evidence="10" type="ORF">G4P62_005729</name>
</gene>
<dbReference type="SUPFAM" id="SSF48726">
    <property type="entry name" value="Immunoglobulin"/>
    <property type="match status" value="1"/>
</dbReference>
<evidence type="ECO:0000313" key="12">
    <source>
        <dbReference type="EMBL" id="SBP58311.1"/>
    </source>
</evidence>
<dbReference type="InterPro" id="IPR051427">
    <property type="entry name" value="Nectin/Nectin-like"/>
</dbReference>
<dbReference type="OMA" id="WDIDDVW"/>
<dbReference type="GO" id="GO:0005912">
    <property type="term" value="C:adherens junction"/>
    <property type="evidence" value="ECO:0007669"/>
    <property type="project" value="TreeGrafter"/>
</dbReference>
<organism evidence="12">
    <name type="scientific">Nothobranchius furzeri</name>
    <name type="common">Turquoise killifish</name>
    <dbReference type="NCBI Taxonomy" id="105023"/>
    <lineage>
        <taxon>Eukaryota</taxon>
        <taxon>Metazoa</taxon>
        <taxon>Chordata</taxon>
        <taxon>Craniata</taxon>
        <taxon>Vertebrata</taxon>
        <taxon>Euteleostomi</taxon>
        <taxon>Actinopterygii</taxon>
        <taxon>Neopterygii</taxon>
        <taxon>Teleostei</taxon>
        <taxon>Neoteleostei</taxon>
        <taxon>Acanthomorphata</taxon>
        <taxon>Ovalentaria</taxon>
        <taxon>Atherinomorphae</taxon>
        <taxon>Cyprinodontiformes</taxon>
        <taxon>Nothobranchiidae</taxon>
        <taxon>Nothobranchius</taxon>
    </lineage>
</organism>
<keyword evidence="4 7" id="KW-0472">Membrane</keyword>
<feature type="signal peptide" evidence="8">
    <location>
        <begin position="1"/>
        <end position="25"/>
    </location>
</feature>
<dbReference type="AlphaFoldDB" id="A0A1A8AV14"/>
<evidence type="ECO:0000256" key="1">
    <source>
        <dbReference type="ARBA" id="ARBA00004370"/>
    </source>
</evidence>
<reference evidence="12" key="2">
    <citation type="submission" date="2016-06" db="EMBL/GenBank/DDBJ databases">
        <title>The genome of a short-lived fish provides insights into sex chromosome evolution and the genetic control of aging.</title>
        <authorList>
            <person name="Reichwald K."/>
            <person name="Felder M."/>
            <person name="Petzold A."/>
            <person name="Koch P."/>
            <person name="Groth M."/>
            <person name="Platzer M."/>
        </authorList>
    </citation>
    <scope>NUCLEOTIDE SEQUENCE</scope>
    <source>
        <tissue evidence="12">Brain</tissue>
    </source>
</reference>
<reference evidence="10" key="3">
    <citation type="submission" date="2020-03" db="EMBL/GenBank/DDBJ databases">
        <title>Intra-Species Differences in Population Size shape Life History and Genome Evolution.</title>
        <authorList>
            <person name="Willemsen D."/>
            <person name="Cui R."/>
            <person name="Valenzano D.R."/>
        </authorList>
    </citation>
    <scope>NUCLEOTIDE SEQUENCE</scope>
    <source>
        <strain evidence="10">GRZ</strain>
        <tissue evidence="10">Whole</tissue>
    </source>
</reference>
<sequence>MKTWTRSFHLFLKLISVTVLPVLQAQKLEFQSEVTGYLGHDVILPCELIQGQNLASLSLVQWNFQQAGKNKTIILVYSPDHGISIRESPLKGRVKISKYSLVINNVSQTDHGAYACEVTIFPGGKFEATIALTVEEETPVEWVETRALSAETVSAIVTGSVVLVLILAAVAYFVLIRRSRSARRLQVLVDTSRDQSSILRPSFIVKDQEVVYAPVKPKQQSRDPTFSDEKHKPTVHADDVTYSSVKVLYQSNETICL</sequence>
<feature type="transmembrane region" description="Helical" evidence="7">
    <location>
        <begin position="153"/>
        <end position="175"/>
    </location>
</feature>
<evidence type="ECO:0000256" key="3">
    <source>
        <dbReference type="ARBA" id="ARBA00022737"/>
    </source>
</evidence>
<dbReference type="GO" id="GO:0016020">
    <property type="term" value="C:membrane"/>
    <property type="evidence" value="ECO:0007669"/>
    <property type="project" value="UniProtKB-SubCell"/>
</dbReference>
<feature type="domain" description="Ig-like" evidence="9">
    <location>
        <begin position="21"/>
        <end position="133"/>
    </location>
</feature>
<protein>
    <submittedName>
        <fullName evidence="11">Transcript variant X1</fullName>
    </submittedName>
    <submittedName>
        <fullName evidence="10">Transcript variant X2</fullName>
    </submittedName>
</protein>
<dbReference type="GO" id="GO:0007157">
    <property type="term" value="P:heterophilic cell-cell adhesion via plasma membrane cell adhesion molecules"/>
    <property type="evidence" value="ECO:0007669"/>
    <property type="project" value="TreeGrafter"/>
</dbReference>
<dbReference type="OrthoDB" id="9948163at2759"/>
<evidence type="ECO:0000313" key="10">
    <source>
        <dbReference type="EMBL" id="KAF7227039.1"/>
    </source>
</evidence>
<dbReference type="KEGG" id="nfu:107379516"/>
<keyword evidence="5" id="KW-1015">Disulfide bond</keyword>
<dbReference type="EMBL" id="JAAVVJ010000003">
    <property type="protein sequence ID" value="KAF7227040.1"/>
    <property type="molecule type" value="Genomic_DNA"/>
</dbReference>
<evidence type="ECO:0000259" key="9">
    <source>
        <dbReference type="PROSITE" id="PS50835"/>
    </source>
</evidence>
<dbReference type="PANTHER" id="PTHR23277">
    <property type="entry name" value="NECTIN-RELATED"/>
    <property type="match status" value="1"/>
</dbReference>
<dbReference type="Pfam" id="PF07686">
    <property type="entry name" value="V-set"/>
    <property type="match status" value="1"/>
</dbReference>
<dbReference type="EMBL" id="HADY01019826">
    <property type="protein sequence ID" value="SBP58311.1"/>
    <property type="molecule type" value="Transcribed_RNA"/>
</dbReference>
<reference evidence="12" key="1">
    <citation type="submission" date="2016-05" db="EMBL/GenBank/DDBJ databases">
        <authorList>
            <person name="Lavstsen T."/>
            <person name="Jespersen J.S."/>
        </authorList>
    </citation>
    <scope>NUCLEOTIDE SEQUENCE</scope>
    <source>
        <tissue evidence="12">Brain</tissue>
    </source>
</reference>
<dbReference type="InterPro" id="IPR003599">
    <property type="entry name" value="Ig_sub"/>
</dbReference>
<dbReference type="EMBL" id="JAAVVJ010000003">
    <property type="protein sequence ID" value="KAF7227039.1"/>
    <property type="molecule type" value="Genomic_DNA"/>
</dbReference>
<evidence type="ECO:0000256" key="2">
    <source>
        <dbReference type="ARBA" id="ARBA00022729"/>
    </source>
</evidence>
<proteinExistence type="predicted"/>
<evidence type="ECO:0000256" key="8">
    <source>
        <dbReference type="SAM" id="SignalP"/>
    </source>
</evidence>
<name>A0A1A8AV14_NOTFU</name>
<keyword evidence="7" id="KW-1133">Transmembrane helix</keyword>
<evidence type="ECO:0000256" key="5">
    <source>
        <dbReference type="ARBA" id="ARBA00023157"/>
    </source>
</evidence>
<keyword evidence="3" id="KW-0677">Repeat</keyword>
<keyword evidence="7" id="KW-0812">Transmembrane</keyword>
<keyword evidence="6" id="KW-0325">Glycoprotein</keyword>
<comment type="subcellular location">
    <subcellularLocation>
        <location evidence="1">Membrane</location>
    </subcellularLocation>
</comment>
<dbReference type="InterPro" id="IPR013783">
    <property type="entry name" value="Ig-like_fold"/>
</dbReference>
<dbReference type="InterPro" id="IPR036179">
    <property type="entry name" value="Ig-like_dom_sf"/>
</dbReference>
<evidence type="ECO:0000256" key="7">
    <source>
        <dbReference type="SAM" id="Phobius"/>
    </source>
</evidence>
<keyword evidence="2 8" id="KW-0732">Signal</keyword>
<dbReference type="PROSITE" id="PS50835">
    <property type="entry name" value="IG_LIKE"/>
    <property type="match status" value="1"/>
</dbReference>